<dbReference type="CDD" id="cd09340">
    <property type="entry name" value="LIM1_Testin_like"/>
    <property type="match status" value="1"/>
</dbReference>
<evidence type="ECO:0000256" key="4">
    <source>
        <dbReference type="ARBA" id="ARBA00023038"/>
    </source>
</evidence>
<evidence type="ECO:0000256" key="5">
    <source>
        <dbReference type="PROSITE-ProRule" id="PRU00125"/>
    </source>
</evidence>
<feature type="compositionally biased region" description="Polar residues" evidence="6">
    <location>
        <begin position="328"/>
        <end position="344"/>
    </location>
</feature>
<dbReference type="SUPFAM" id="SSF57716">
    <property type="entry name" value="Glucocorticoid receptor-like (DNA-binding domain)"/>
    <property type="match status" value="2"/>
</dbReference>
<feature type="domain" description="LIM zinc-binding" evidence="7">
    <location>
        <begin position="182"/>
        <end position="242"/>
    </location>
</feature>
<dbReference type="Pfam" id="PF00412">
    <property type="entry name" value="LIM"/>
    <property type="match status" value="3"/>
</dbReference>
<evidence type="ECO:0000313" key="9">
    <source>
        <dbReference type="EMBL" id="KAH0618830.1"/>
    </source>
</evidence>
<dbReference type="InterPro" id="IPR001781">
    <property type="entry name" value="Znf_LIM"/>
</dbReference>
<dbReference type="InterPro" id="IPR047120">
    <property type="entry name" value="Pk/Esn/Tes"/>
</dbReference>
<evidence type="ECO:0000259" key="8">
    <source>
        <dbReference type="PROSITE" id="PS51303"/>
    </source>
</evidence>
<evidence type="ECO:0000256" key="6">
    <source>
        <dbReference type="SAM" id="MobiDB-lite"/>
    </source>
</evidence>
<feature type="region of interest" description="Disordered" evidence="6">
    <location>
        <begin position="468"/>
        <end position="548"/>
    </location>
</feature>
<feature type="compositionally biased region" description="Low complexity" evidence="6">
    <location>
        <begin position="311"/>
        <end position="327"/>
    </location>
</feature>
<dbReference type="SMART" id="SM00132">
    <property type="entry name" value="LIM"/>
    <property type="match status" value="3"/>
</dbReference>
<keyword evidence="3 5" id="KW-0862">Zinc</keyword>
<dbReference type="InterPro" id="IPR010442">
    <property type="entry name" value="PET_domain"/>
</dbReference>
<feature type="compositionally biased region" description="Polar residues" evidence="6">
    <location>
        <begin position="539"/>
        <end position="548"/>
    </location>
</feature>
<keyword evidence="1 5" id="KW-0479">Metal-binding</keyword>
<accession>A0ABQ7SNF8</accession>
<dbReference type="Gene3D" id="2.10.110.10">
    <property type="entry name" value="Cysteine Rich Protein"/>
    <property type="match status" value="3"/>
</dbReference>
<evidence type="ECO:0000256" key="1">
    <source>
        <dbReference type="ARBA" id="ARBA00022723"/>
    </source>
</evidence>
<proteinExistence type="predicted"/>
<evidence type="ECO:0008006" key="11">
    <source>
        <dbReference type="Google" id="ProtNLM"/>
    </source>
</evidence>
<evidence type="ECO:0000259" key="7">
    <source>
        <dbReference type="PROSITE" id="PS50023"/>
    </source>
</evidence>
<dbReference type="EMBL" id="JAIPUX010005289">
    <property type="protein sequence ID" value="KAH0618830.1"/>
    <property type="molecule type" value="Genomic_DNA"/>
</dbReference>
<evidence type="ECO:0000313" key="10">
    <source>
        <dbReference type="Proteomes" id="UP000826234"/>
    </source>
</evidence>
<keyword evidence="2" id="KW-0677">Repeat</keyword>
<gene>
    <name evidence="9" type="ORF">JD844_018326</name>
</gene>
<dbReference type="CDD" id="cd09341">
    <property type="entry name" value="LIM2_Testin_like"/>
    <property type="match status" value="1"/>
</dbReference>
<evidence type="ECO:0000256" key="2">
    <source>
        <dbReference type="ARBA" id="ARBA00022737"/>
    </source>
</evidence>
<dbReference type="Proteomes" id="UP000826234">
    <property type="component" value="Unassembled WGS sequence"/>
</dbReference>
<dbReference type="PROSITE" id="PS50023">
    <property type="entry name" value="LIM_DOMAIN_2"/>
    <property type="match status" value="1"/>
</dbReference>
<feature type="domain" description="PET" evidence="8">
    <location>
        <begin position="19"/>
        <end position="126"/>
    </location>
</feature>
<dbReference type="PANTHER" id="PTHR24211">
    <property type="entry name" value="LIM DOMAIN-CONTAINING PROTEIN"/>
    <property type="match status" value="1"/>
</dbReference>
<name>A0ABQ7SNF8_PHRPL</name>
<dbReference type="PROSITE" id="PS51303">
    <property type="entry name" value="PET"/>
    <property type="match status" value="1"/>
</dbReference>
<organism evidence="9 10">
    <name type="scientific">Phrynosoma platyrhinos</name>
    <name type="common">Desert horned lizard</name>
    <dbReference type="NCBI Taxonomy" id="52577"/>
    <lineage>
        <taxon>Eukaryota</taxon>
        <taxon>Metazoa</taxon>
        <taxon>Chordata</taxon>
        <taxon>Craniata</taxon>
        <taxon>Vertebrata</taxon>
        <taxon>Euteleostomi</taxon>
        <taxon>Lepidosauria</taxon>
        <taxon>Squamata</taxon>
        <taxon>Bifurcata</taxon>
        <taxon>Unidentata</taxon>
        <taxon>Episquamata</taxon>
        <taxon>Toxicofera</taxon>
        <taxon>Iguania</taxon>
        <taxon>Phrynosomatidae</taxon>
        <taxon>Phrynosomatinae</taxon>
        <taxon>Phrynosoma</taxon>
    </lineage>
</organism>
<dbReference type="PROSITE" id="PS00478">
    <property type="entry name" value="LIM_DOMAIN_1"/>
    <property type="match status" value="1"/>
</dbReference>
<protein>
    <recommendedName>
        <fullName evidence="11">Prickle-like protein 4</fullName>
    </recommendedName>
</protein>
<feature type="region of interest" description="Disordered" evidence="6">
    <location>
        <begin position="311"/>
        <end position="344"/>
    </location>
</feature>
<comment type="caution">
    <text evidence="9">The sequence shown here is derived from an EMBL/GenBank/DDBJ whole genome shotgun (WGS) entry which is preliminary data.</text>
</comment>
<dbReference type="Pfam" id="PF06297">
    <property type="entry name" value="PET"/>
    <property type="match status" value="1"/>
</dbReference>
<reference evidence="9 10" key="1">
    <citation type="journal article" date="2022" name="Gigascience">
        <title>A chromosome-level genome assembly and annotation of the desert horned lizard, Phrynosoma platyrhinos, provides insight into chromosomal rearrangements among reptiles.</title>
        <authorList>
            <person name="Koochekian N."/>
            <person name="Ascanio A."/>
            <person name="Farleigh K."/>
            <person name="Card D.C."/>
            <person name="Schield D.R."/>
            <person name="Castoe T.A."/>
            <person name="Jezkova T."/>
        </authorList>
    </citation>
    <scope>NUCLEOTIDE SEQUENCE [LARGE SCALE GENOMIC DNA]</scope>
    <source>
        <strain evidence="9">NK-2021</strain>
    </source>
</reference>
<keyword evidence="10" id="KW-1185">Reference proteome</keyword>
<evidence type="ECO:0000256" key="3">
    <source>
        <dbReference type="ARBA" id="ARBA00022833"/>
    </source>
</evidence>
<sequence>MSQPSPTCSEREKAPCSGTLGTLLPVSSSDSDSGCALEDYLGPTSEIAPAEVSSDFGNHSSDAFPTIIQNQLRIKTLLQQLPPQDCDERYCSSIGEEEREQLRTFAAQRRQESLGQGVRCLCGKMMFRGEQVVFAPKLGHEFCWHPSCFVCHTCHEPLVDLIYFHHHENIYCGRHHAEFFRPRCASCDQLIFTSECMEAEGMRWHEEHFCCLECDLPLGARRYVMKGGQPCCCACFESLYADICQACGEIIGVDSEQATFQGQHWHAKTTCFCCSLCQKALVDQPVITQNGLLFCSEACSLEKESALSFSGSDSSDSAFISAPSPDSTPLSRARNSNTGCSSEVAGTSYETCKEIAGADAMESLYPSGNSSVGPECGSQEEAGIVFRRTLSPQLDECESLTDSPRKAVEISTSPPLEAACSSTSQREDHSLGATLLQAPQQQIEDHHFRSSLSVAPHASVLIMDFPESPLKGSTAEQEAAEEQGDTWCPTSSSSSDSDSEPEGFFFGKPIPKPGGRHISMPSMEQETFGKGTRWATRARANSKQCSIA</sequence>
<keyword evidence="4 5" id="KW-0440">LIM domain</keyword>
<dbReference type="PANTHER" id="PTHR24211:SF35">
    <property type="entry name" value="PRICKLE-LIKE PROTEIN 4"/>
    <property type="match status" value="1"/>
</dbReference>